<dbReference type="AlphaFoldDB" id="A0A1H5YTF3"/>
<keyword evidence="1" id="KW-1133">Transmembrane helix</keyword>
<organism evidence="3 4">
    <name type="scientific">Flavobacterium urumqiense</name>
    <dbReference type="NCBI Taxonomy" id="935224"/>
    <lineage>
        <taxon>Bacteria</taxon>
        <taxon>Pseudomonadati</taxon>
        <taxon>Bacteroidota</taxon>
        <taxon>Flavobacteriia</taxon>
        <taxon>Flavobacteriales</taxon>
        <taxon>Flavobacteriaceae</taxon>
        <taxon>Flavobacterium</taxon>
    </lineage>
</organism>
<keyword evidence="3" id="KW-0808">Transferase</keyword>
<dbReference type="InterPro" id="IPR010559">
    <property type="entry name" value="Sig_transdc_His_kin_internal"/>
</dbReference>
<evidence type="ECO:0000313" key="3">
    <source>
        <dbReference type="EMBL" id="SEG26737.1"/>
    </source>
</evidence>
<dbReference type="OrthoDB" id="9809908at2"/>
<reference evidence="4" key="1">
    <citation type="submission" date="2016-10" db="EMBL/GenBank/DDBJ databases">
        <authorList>
            <person name="Varghese N."/>
            <person name="Submissions S."/>
        </authorList>
    </citation>
    <scope>NUCLEOTIDE SEQUENCE [LARGE SCALE GENOMIC DNA]</scope>
    <source>
        <strain evidence="4">CGMCC 1.9230</strain>
    </source>
</reference>
<keyword evidence="3" id="KW-0418">Kinase</keyword>
<keyword evidence="4" id="KW-1185">Reference proteome</keyword>
<dbReference type="Gene3D" id="3.30.565.10">
    <property type="entry name" value="Histidine kinase-like ATPase, C-terminal domain"/>
    <property type="match status" value="1"/>
</dbReference>
<evidence type="ECO:0000259" key="2">
    <source>
        <dbReference type="Pfam" id="PF06580"/>
    </source>
</evidence>
<dbReference type="GO" id="GO:0000155">
    <property type="term" value="F:phosphorelay sensor kinase activity"/>
    <property type="evidence" value="ECO:0007669"/>
    <property type="project" value="InterPro"/>
</dbReference>
<proteinExistence type="predicted"/>
<dbReference type="GO" id="GO:0016020">
    <property type="term" value="C:membrane"/>
    <property type="evidence" value="ECO:0007669"/>
    <property type="project" value="InterPro"/>
</dbReference>
<dbReference type="PANTHER" id="PTHR34220">
    <property type="entry name" value="SENSOR HISTIDINE KINASE YPDA"/>
    <property type="match status" value="1"/>
</dbReference>
<feature type="transmembrane region" description="Helical" evidence="1">
    <location>
        <begin position="73"/>
        <end position="93"/>
    </location>
</feature>
<evidence type="ECO:0000256" key="1">
    <source>
        <dbReference type="SAM" id="Phobius"/>
    </source>
</evidence>
<accession>A0A1H5YTF3</accession>
<dbReference type="PANTHER" id="PTHR34220:SF7">
    <property type="entry name" value="SENSOR HISTIDINE KINASE YPDA"/>
    <property type="match status" value="1"/>
</dbReference>
<dbReference type="EMBL" id="FNVP01000008">
    <property type="protein sequence ID" value="SEG26737.1"/>
    <property type="molecule type" value="Genomic_DNA"/>
</dbReference>
<feature type="transmembrane region" description="Helical" evidence="1">
    <location>
        <begin position="20"/>
        <end position="38"/>
    </location>
</feature>
<protein>
    <submittedName>
        <fullName evidence="3">Histidine kinase</fullName>
    </submittedName>
</protein>
<dbReference type="InterPro" id="IPR036890">
    <property type="entry name" value="HATPase_C_sf"/>
</dbReference>
<gene>
    <name evidence="3" type="ORF">SAMN04488130_108138</name>
</gene>
<feature type="domain" description="Signal transduction histidine kinase internal region" evidence="2">
    <location>
        <begin position="154"/>
        <end position="231"/>
    </location>
</feature>
<dbReference type="InterPro" id="IPR050640">
    <property type="entry name" value="Bact_2-comp_sensor_kinase"/>
</dbReference>
<evidence type="ECO:0000313" key="4">
    <source>
        <dbReference type="Proteomes" id="UP000236737"/>
    </source>
</evidence>
<feature type="transmembrane region" description="Helical" evidence="1">
    <location>
        <begin position="44"/>
        <end position="66"/>
    </location>
</feature>
<dbReference type="Pfam" id="PF06580">
    <property type="entry name" value="His_kinase"/>
    <property type="match status" value="1"/>
</dbReference>
<keyword evidence="1" id="KW-0812">Transmembrane</keyword>
<keyword evidence="1" id="KW-0472">Membrane</keyword>
<dbReference type="Proteomes" id="UP000236737">
    <property type="component" value="Unassembled WGS sequence"/>
</dbReference>
<name>A0A1H5YTF3_9FLAO</name>
<feature type="transmembrane region" description="Helical" evidence="1">
    <location>
        <begin position="113"/>
        <end position="134"/>
    </location>
</feature>
<dbReference type="RefSeq" id="WP_104000214.1">
    <property type="nucleotide sequence ID" value="NZ_FNVP01000008.1"/>
</dbReference>
<sequence length="343" mass="40496">MKWKFKPILENKWEQETAILVFSFILFTLNDWVFIQSWKGFSNGLLYFFVLYFHAQLNRVFLLPVLLKKHQPVLYLILTIGIIALFTVFLYEVSTEFIYKNCFLYKTSHQKTYQFQFATLSGTLVCILGTIQILEHYRDQKNKTNKALLSNQVQLNALKNQFNPHFLFNTMNTLYGISLQYPERTSKMIMEVSQLMRYQVEQGNKEFVSLENEITFISSYIQLEKERVGYRCTIDFEYECDQKGQYEIAPMVLITFIENSFKHGAATIEKCFVTIHIKVIKGKLSMNVSNSIPHHKKEVVSTKIGLKNTKERLEILYPKKHQLEITQNEHDYTVNLVIELRQK</sequence>